<dbReference type="GO" id="GO:0008832">
    <property type="term" value="F:dGTPase activity"/>
    <property type="evidence" value="ECO:0007669"/>
    <property type="project" value="TreeGrafter"/>
</dbReference>
<evidence type="ECO:0000313" key="2">
    <source>
        <dbReference type="EMBL" id="SMG40697.1"/>
    </source>
</evidence>
<dbReference type="InterPro" id="IPR045509">
    <property type="entry name" value="HD_assoc_2"/>
</dbReference>
<dbReference type="OrthoDB" id="9803619at2"/>
<dbReference type="InterPro" id="IPR003607">
    <property type="entry name" value="HD/PDEase_dom"/>
</dbReference>
<feature type="domain" description="HD/PDEase" evidence="1">
    <location>
        <begin position="50"/>
        <end position="175"/>
    </location>
</feature>
<keyword evidence="3" id="KW-1185">Reference proteome</keyword>
<organism evidence="2 3">
    <name type="scientific">Marivirga sericea</name>
    <dbReference type="NCBI Taxonomy" id="1028"/>
    <lineage>
        <taxon>Bacteria</taxon>
        <taxon>Pseudomonadati</taxon>
        <taxon>Bacteroidota</taxon>
        <taxon>Cytophagia</taxon>
        <taxon>Cytophagales</taxon>
        <taxon>Marivirgaceae</taxon>
        <taxon>Marivirga</taxon>
    </lineage>
</organism>
<dbReference type="Pfam" id="PF01966">
    <property type="entry name" value="HD"/>
    <property type="match status" value="1"/>
</dbReference>
<protein>
    <recommendedName>
        <fullName evidence="1">HD/PDEase domain-containing protein</fullName>
    </recommendedName>
</protein>
<dbReference type="GO" id="GO:0006203">
    <property type="term" value="P:dGTP catabolic process"/>
    <property type="evidence" value="ECO:0007669"/>
    <property type="project" value="TreeGrafter"/>
</dbReference>
<dbReference type="STRING" id="1028.SAMN05661096_02792"/>
<dbReference type="SUPFAM" id="SSF109604">
    <property type="entry name" value="HD-domain/PDEase-like"/>
    <property type="match status" value="1"/>
</dbReference>
<name>A0A1X7KI09_9BACT</name>
<dbReference type="InterPro" id="IPR050135">
    <property type="entry name" value="dGTPase-like"/>
</dbReference>
<dbReference type="Gene3D" id="1.10.3210.10">
    <property type="entry name" value="Hypothetical protein af1432"/>
    <property type="match status" value="1"/>
</dbReference>
<proteinExistence type="predicted"/>
<dbReference type="PANTHER" id="PTHR11373:SF4">
    <property type="entry name" value="DEOXYNUCLEOSIDE TRIPHOSPHATE TRIPHOSPHOHYDROLASE SAMHD1"/>
    <property type="match status" value="1"/>
</dbReference>
<dbReference type="Pfam" id="PF19276">
    <property type="entry name" value="HD_assoc_2"/>
    <property type="match status" value="1"/>
</dbReference>
<dbReference type="SMART" id="SM00471">
    <property type="entry name" value="HDc"/>
    <property type="match status" value="1"/>
</dbReference>
<evidence type="ECO:0000259" key="1">
    <source>
        <dbReference type="SMART" id="SM00471"/>
    </source>
</evidence>
<dbReference type="CDD" id="cd00077">
    <property type="entry name" value="HDc"/>
    <property type="match status" value="1"/>
</dbReference>
<dbReference type="AlphaFoldDB" id="A0A1X7KI09"/>
<reference evidence="3" key="1">
    <citation type="submission" date="2017-04" db="EMBL/GenBank/DDBJ databases">
        <authorList>
            <person name="Varghese N."/>
            <person name="Submissions S."/>
        </authorList>
    </citation>
    <scope>NUCLEOTIDE SEQUENCE [LARGE SCALE GENOMIC DNA]</scope>
    <source>
        <strain evidence="3">DSM 4125</strain>
    </source>
</reference>
<dbReference type="PANTHER" id="PTHR11373">
    <property type="entry name" value="DEOXYNUCLEOSIDE TRIPHOSPHATE TRIPHOSPHOHYDROLASE"/>
    <property type="match status" value="1"/>
</dbReference>
<evidence type="ECO:0000313" key="3">
    <source>
        <dbReference type="Proteomes" id="UP000193804"/>
    </source>
</evidence>
<gene>
    <name evidence="2" type="ORF">SAMN05661096_02792</name>
</gene>
<sequence>MKKLKKVNDPIYGFITIKSELLFSIFNHPYFQRLRRIRQLGLSELVYPGATHTRFHHALGATHLMGLALDHLKDKGVSINETEYESAQIAILLHDIGHGPFSHALEYSLIKGITHENISLQFMKLLNKEFTGRLDTAIAMFKNTYKRKFFHQLISSQLDVDRLDYLNRDSFYTGVSEGNISVDRIISHLDVIEDEIVVEEKAIYSIENFLNARRLMYWQVYLHKTALSAERMLVHLISRAKEVHSLDNISGPLRYFLENDFSLEEFQENPEIVHQFSKLDDSDIWHAIKIWGNNKDKVLKNLSQRILQRDLFKIKLGNEPLKKVDINTLKGKITQEFNLLNKEAAFFISHGEVTNSAYVLGGKSIKIITKKGHLMDITQAADLPNIKAMSKIVKKYYLCLPKTVSL</sequence>
<dbReference type="InterPro" id="IPR006674">
    <property type="entry name" value="HD_domain"/>
</dbReference>
<dbReference type="RefSeq" id="WP_085517950.1">
    <property type="nucleotide sequence ID" value="NZ_FXAW01000005.1"/>
</dbReference>
<accession>A0A1X7KI09</accession>
<dbReference type="Proteomes" id="UP000193804">
    <property type="component" value="Unassembled WGS sequence"/>
</dbReference>
<dbReference type="EMBL" id="FXAW01000005">
    <property type="protein sequence ID" value="SMG40697.1"/>
    <property type="molecule type" value="Genomic_DNA"/>
</dbReference>